<dbReference type="EMBL" id="OZ034817">
    <property type="protein sequence ID" value="CAL1381153.1"/>
    <property type="molecule type" value="Genomic_DNA"/>
</dbReference>
<keyword evidence="3" id="KW-1185">Reference proteome</keyword>
<protein>
    <recommendedName>
        <fullName evidence="1">RNase H type-1 domain-containing protein</fullName>
    </recommendedName>
</protein>
<feature type="domain" description="RNase H type-1" evidence="1">
    <location>
        <begin position="4"/>
        <end position="86"/>
    </location>
</feature>
<dbReference type="InterPro" id="IPR036397">
    <property type="entry name" value="RNaseH_sf"/>
</dbReference>
<name>A0AAV2E5D7_9ROSI</name>
<organism evidence="2 3">
    <name type="scientific">Linum trigynum</name>
    <dbReference type="NCBI Taxonomy" id="586398"/>
    <lineage>
        <taxon>Eukaryota</taxon>
        <taxon>Viridiplantae</taxon>
        <taxon>Streptophyta</taxon>
        <taxon>Embryophyta</taxon>
        <taxon>Tracheophyta</taxon>
        <taxon>Spermatophyta</taxon>
        <taxon>Magnoliopsida</taxon>
        <taxon>eudicotyledons</taxon>
        <taxon>Gunneridae</taxon>
        <taxon>Pentapetalae</taxon>
        <taxon>rosids</taxon>
        <taxon>fabids</taxon>
        <taxon>Malpighiales</taxon>
        <taxon>Linaceae</taxon>
        <taxon>Linum</taxon>
    </lineage>
</organism>
<dbReference type="AlphaFoldDB" id="A0AAV2E5D7"/>
<dbReference type="GO" id="GO:0004523">
    <property type="term" value="F:RNA-DNA hybrid ribonuclease activity"/>
    <property type="evidence" value="ECO:0007669"/>
    <property type="project" value="InterPro"/>
</dbReference>
<dbReference type="PANTHER" id="PTHR47074">
    <property type="entry name" value="BNAC02G40300D PROTEIN"/>
    <property type="match status" value="1"/>
</dbReference>
<dbReference type="InterPro" id="IPR002156">
    <property type="entry name" value="RNaseH_domain"/>
</dbReference>
<sequence>MDEPATVELLVLREAILWCLRLGYHVICFEGDAKVVIDKINQSNTRDSRMGALLQEVVSYCTLHQGLSVRFVGRSNNRVAHVVAKKGLALYQASCRSFDFMAWLNSRM</sequence>
<dbReference type="InterPro" id="IPR052929">
    <property type="entry name" value="RNase_H-like_EbsB-rel"/>
</dbReference>
<dbReference type="Gene3D" id="3.30.420.10">
    <property type="entry name" value="Ribonuclease H-like superfamily/Ribonuclease H"/>
    <property type="match status" value="1"/>
</dbReference>
<dbReference type="PANTHER" id="PTHR47074:SF11">
    <property type="entry name" value="REVERSE TRANSCRIPTASE-LIKE PROTEIN"/>
    <property type="match status" value="1"/>
</dbReference>
<dbReference type="InterPro" id="IPR044730">
    <property type="entry name" value="RNase_H-like_dom_plant"/>
</dbReference>
<dbReference type="Proteomes" id="UP001497516">
    <property type="component" value="Chromosome 4"/>
</dbReference>
<dbReference type="CDD" id="cd06222">
    <property type="entry name" value="RNase_H_like"/>
    <property type="match status" value="1"/>
</dbReference>
<evidence type="ECO:0000313" key="2">
    <source>
        <dbReference type="EMBL" id="CAL1381153.1"/>
    </source>
</evidence>
<dbReference type="Pfam" id="PF13456">
    <property type="entry name" value="RVT_3"/>
    <property type="match status" value="1"/>
</dbReference>
<proteinExistence type="predicted"/>
<gene>
    <name evidence="2" type="ORF">LTRI10_LOCUS22554</name>
</gene>
<evidence type="ECO:0000313" key="3">
    <source>
        <dbReference type="Proteomes" id="UP001497516"/>
    </source>
</evidence>
<accession>A0AAV2E5D7</accession>
<reference evidence="2 3" key="1">
    <citation type="submission" date="2024-04" db="EMBL/GenBank/DDBJ databases">
        <authorList>
            <person name="Fracassetti M."/>
        </authorList>
    </citation>
    <scope>NUCLEOTIDE SEQUENCE [LARGE SCALE GENOMIC DNA]</scope>
</reference>
<evidence type="ECO:0000259" key="1">
    <source>
        <dbReference type="Pfam" id="PF13456"/>
    </source>
</evidence>
<dbReference type="GO" id="GO:0003676">
    <property type="term" value="F:nucleic acid binding"/>
    <property type="evidence" value="ECO:0007669"/>
    <property type="project" value="InterPro"/>
</dbReference>